<evidence type="ECO:0000256" key="1">
    <source>
        <dbReference type="ARBA" id="ARBA00005964"/>
    </source>
</evidence>
<dbReference type="PANTHER" id="PTHR11559">
    <property type="entry name" value="CARBOXYLESTERASE"/>
    <property type="match status" value="1"/>
</dbReference>
<protein>
    <submittedName>
        <fullName evidence="4">Alpha/beta-hydrolase</fullName>
    </submittedName>
</protein>
<dbReference type="HOGENOM" id="CLU_305433_0_0_1"/>
<dbReference type="PROSITE" id="PS00941">
    <property type="entry name" value="CARBOXYLESTERASE_B_2"/>
    <property type="match status" value="1"/>
</dbReference>
<evidence type="ECO:0000256" key="2">
    <source>
        <dbReference type="ARBA" id="ARBA00022801"/>
    </source>
</evidence>
<sequence length="971" mass="106244">MFIYGGGFIGGNPATQPMYDWVHQTGDVIAVNFAYRLNLFGYVGGHFVREDGDLNTGLLDQRAAIEWVKRNIHFFGGDGDRITISGESAGGASVILQMTAYGGNRGAPFRGAIAQSIGYGPVFHPDEIEGYFAELMNKTDCPLDETSMSCLRAAPLDHLLKAINNITLGAWEVIVDGDFLPELVSHLIPQGRFSKVNYIGGHCTNDGRTFVGVNTTGPTDADLIACLEQRYKHLEVHSRTTMNDAQQYTPTLSLGTGTWRISATTWVSTTPALSGKSPVTVGVSMQLTALCRFNVPNPVSIANTPYIGVGHGSDVFYLFDGDGPVGGGFRGFNATGKLVSEEMIAYWTSFAKTGDPSTHRMPYSPEWTNWGSGKRVVLTEDPNIGDNKTDSTEEPFTQWYKDRFIEVFATVALRMLGLVFVSALALLVTASSGGFLPFLKSHLGPVVNVGYAAYVGNHSSPAGDGDTSVTFFGNIRYAQPPLEDLRFRAPVQLDEKVKNGGWVDVQDARTFGIPCIQQPANASVESEDCLTLNVWKPSWAKAGENLPVIVYIFGGGFYYGNPAGFPLYDWVHQSQNVIGVSMNYRLNLLGFLGSHFVQEDGDMNVGLLDQRAAIEWVQRHIHQFGGNGNEITISGESAGGASVMLQMTAYGGTRGAPFQGAISQSIGYGPVLFPYEYEAYFVNVIAIAGCPLDSTSMSCLRTTPLDVLIKAINANPNGAWAPIVDGIFLPDLASKLIPEHRFSKVNFIGGHCSNDGRTFAGSNQSVITAADVVTDIEKRYHHLSNETVAAMLEFYPDPLIPGSPYATQYDRAATIQQDIMFGCMDWYMANHTYARGEENSYLFRFNTPDTVLLKANPYLGVMHTSDIYYLFDGTNSAPNAGFTFAGFNATEKLVSEEIIGYWTSFARGGNPARYRQEYSPKWTNFGTHERVVMTEDWMGLSGGTASVMEDVTQDYVDRCMFWMLRGNETRV</sequence>
<evidence type="ECO:0000313" key="4">
    <source>
        <dbReference type="EMBL" id="EJU02198.1"/>
    </source>
</evidence>
<dbReference type="GeneID" id="63683477"/>
<dbReference type="Gene3D" id="3.40.50.1820">
    <property type="entry name" value="alpha/beta hydrolase"/>
    <property type="match status" value="2"/>
</dbReference>
<dbReference type="AlphaFoldDB" id="M5GDA3"/>
<reference evidence="4 5" key="1">
    <citation type="journal article" date="2012" name="Science">
        <title>The Paleozoic origin of enzymatic lignin decomposition reconstructed from 31 fungal genomes.</title>
        <authorList>
            <person name="Floudas D."/>
            <person name="Binder M."/>
            <person name="Riley R."/>
            <person name="Barry K."/>
            <person name="Blanchette R.A."/>
            <person name="Henrissat B."/>
            <person name="Martinez A.T."/>
            <person name="Otillar R."/>
            <person name="Spatafora J.W."/>
            <person name="Yadav J.S."/>
            <person name="Aerts A."/>
            <person name="Benoit I."/>
            <person name="Boyd A."/>
            <person name="Carlson A."/>
            <person name="Copeland A."/>
            <person name="Coutinho P.M."/>
            <person name="de Vries R.P."/>
            <person name="Ferreira P."/>
            <person name="Findley K."/>
            <person name="Foster B."/>
            <person name="Gaskell J."/>
            <person name="Glotzer D."/>
            <person name="Gorecki P."/>
            <person name="Heitman J."/>
            <person name="Hesse C."/>
            <person name="Hori C."/>
            <person name="Igarashi K."/>
            <person name="Jurgens J.A."/>
            <person name="Kallen N."/>
            <person name="Kersten P."/>
            <person name="Kohler A."/>
            <person name="Kuees U."/>
            <person name="Kumar T.K.A."/>
            <person name="Kuo A."/>
            <person name="LaButti K."/>
            <person name="Larrondo L.F."/>
            <person name="Lindquist E."/>
            <person name="Ling A."/>
            <person name="Lombard V."/>
            <person name="Lucas S."/>
            <person name="Lundell T."/>
            <person name="Martin R."/>
            <person name="McLaughlin D.J."/>
            <person name="Morgenstern I."/>
            <person name="Morin E."/>
            <person name="Murat C."/>
            <person name="Nagy L.G."/>
            <person name="Nolan M."/>
            <person name="Ohm R.A."/>
            <person name="Patyshakuliyeva A."/>
            <person name="Rokas A."/>
            <person name="Ruiz-Duenas F.J."/>
            <person name="Sabat G."/>
            <person name="Salamov A."/>
            <person name="Samejima M."/>
            <person name="Schmutz J."/>
            <person name="Slot J.C."/>
            <person name="St John F."/>
            <person name="Stenlid J."/>
            <person name="Sun H."/>
            <person name="Sun S."/>
            <person name="Syed K."/>
            <person name="Tsang A."/>
            <person name="Wiebenga A."/>
            <person name="Young D."/>
            <person name="Pisabarro A."/>
            <person name="Eastwood D.C."/>
            <person name="Martin F."/>
            <person name="Cullen D."/>
            <person name="Grigoriev I.V."/>
            <person name="Hibbett D.S."/>
        </authorList>
    </citation>
    <scope>NUCLEOTIDE SEQUENCE [LARGE SCALE GENOMIC DNA]</scope>
    <source>
        <strain evidence="4 5">DJM-731 SS1</strain>
    </source>
</reference>
<accession>M5GDA3</accession>
<evidence type="ECO:0000313" key="5">
    <source>
        <dbReference type="Proteomes" id="UP000030653"/>
    </source>
</evidence>
<dbReference type="InterPro" id="IPR019826">
    <property type="entry name" value="Carboxylesterase_B_AS"/>
</dbReference>
<keyword evidence="5" id="KW-1185">Reference proteome</keyword>
<name>M5GDA3_DACPD</name>
<dbReference type="SUPFAM" id="SSF53474">
    <property type="entry name" value="alpha/beta-Hydrolases"/>
    <property type="match status" value="2"/>
</dbReference>
<organism evidence="4 5">
    <name type="scientific">Dacryopinax primogenitus (strain DJM 731)</name>
    <name type="common">Brown rot fungus</name>
    <dbReference type="NCBI Taxonomy" id="1858805"/>
    <lineage>
        <taxon>Eukaryota</taxon>
        <taxon>Fungi</taxon>
        <taxon>Dikarya</taxon>
        <taxon>Basidiomycota</taxon>
        <taxon>Agaricomycotina</taxon>
        <taxon>Dacrymycetes</taxon>
        <taxon>Dacrymycetales</taxon>
        <taxon>Dacrymycetaceae</taxon>
        <taxon>Dacryopinax</taxon>
    </lineage>
</organism>
<dbReference type="Pfam" id="PF00135">
    <property type="entry name" value="COesterase"/>
    <property type="match status" value="2"/>
</dbReference>
<dbReference type="RefSeq" id="XP_040629095.1">
    <property type="nucleotide sequence ID" value="XM_040768415.1"/>
</dbReference>
<dbReference type="InterPro" id="IPR050309">
    <property type="entry name" value="Type-B_Carboxylest/Lipase"/>
</dbReference>
<feature type="domain" description="Carboxylesterase type B" evidence="3">
    <location>
        <begin position="445"/>
        <end position="933"/>
    </location>
</feature>
<keyword evidence="2 4" id="KW-0378">Hydrolase</keyword>
<dbReference type="ESTHER" id="dacsp-m5gda3.2">
    <property type="family name" value="Fungal_carboxylesterase_lipase"/>
</dbReference>
<feature type="domain" description="Carboxylesterase type B" evidence="3">
    <location>
        <begin position="1"/>
        <end position="379"/>
    </location>
</feature>
<dbReference type="InterPro" id="IPR019819">
    <property type="entry name" value="Carboxylesterase_B_CS"/>
</dbReference>
<proteinExistence type="inferred from homology"/>
<comment type="similarity">
    <text evidence="1">Belongs to the type-B carboxylesterase/lipase family.</text>
</comment>
<dbReference type="InterPro" id="IPR002018">
    <property type="entry name" value="CarbesteraseB"/>
</dbReference>
<dbReference type="InterPro" id="IPR029058">
    <property type="entry name" value="AB_hydrolase_fold"/>
</dbReference>
<gene>
    <name evidence="4" type="ORF">DACRYDRAFT_107135</name>
</gene>
<evidence type="ECO:0000259" key="3">
    <source>
        <dbReference type="Pfam" id="PF00135"/>
    </source>
</evidence>
<dbReference type="Proteomes" id="UP000030653">
    <property type="component" value="Unassembled WGS sequence"/>
</dbReference>
<dbReference type="STRING" id="1858805.M5GDA3"/>
<dbReference type="OMA" id="YHESELQ"/>
<dbReference type="EMBL" id="JH795862">
    <property type="protein sequence ID" value="EJU02198.1"/>
    <property type="molecule type" value="Genomic_DNA"/>
</dbReference>
<dbReference type="GO" id="GO:0016787">
    <property type="term" value="F:hydrolase activity"/>
    <property type="evidence" value="ECO:0007669"/>
    <property type="project" value="UniProtKB-KW"/>
</dbReference>
<dbReference type="PROSITE" id="PS00122">
    <property type="entry name" value="CARBOXYLESTERASE_B_1"/>
    <property type="match status" value="2"/>
</dbReference>
<dbReference type="OrthoDB" id="408631at2759"/>